<reference evidence="3" key="1">
    <citation type="journal article" date="2019" name="Int. J. Syst. Evol. Microbiol.">
        <title>The Global Catalogue of Microorganisms (GCM) 10K type strain sequencing project: providing services to taxonomists for standard genome sequencing and annotation.</title>
        <authorList>
            <consortium name="The Broad Institute Genomics Platform"/>
            <consortium name="The Broad Institute Genome Sequencing Center for Infectious Disease"/>
            <person name="Wu L."/>
            <person name="Ma J."/>
        </authorList>
    </citation>
    <scope>NUCLEOTIDE SEQUENCE [LARGE SCALE GENOMIC DNA]</scope>
    <source>
        <strain evidence="3">CGMCC 1.13681</strain>
    </source>
</reference>
<dbReference type="InterPro" id="IPR013653">
    <property type="entry name" value="GCN5-like_dom"/>
</dbReference>
<protein>
    <submittedName>
        <fullName evidence="2">GNAT family N-acetyltransferase</fullName>
    </submittedName>
</protein>
<dbReference type="RefSeq" id="WP_386411561.1">
    <property type="nucleotide sequence ID" value="NZ_JBHSZO010000003.1"/>
</dbReference>
<dbReference type="InterPro" id="IPR016181">
    <property type="entry name" value="Acyl_CoA_acyltransferase"/>
</dbReference>
<dbReference type="PROSITE" id="PS51186">
    <property type="entry name" value="GNAT"/>
    <property type="match status" value="1"/>
</dbReference>
<dbReference type="Proteomes" id="UP001596413">
    <property type="component" value="Unassembled WGS sequence"/>
</dbReference>
<dbReference type="EMBL" id="JBHSZO010000003">
    <property type="protein sequence ID" value="MFC7217128.1"/>
    <property type="molecule type" value="Genomic_DNA"/>
</dbReference>
<evidence type="ECO:0000259" key="1">
    <source>
        <dbReference type="PROSITE" id="PS51186"/>
    </source>
</evidence>
<keyword evidence="3" id="KW-1185">Reference proteome</keyword>
<comment type="caution">
    <text evidence="2">The sequence shown here is derived from an EMBL/GenBank/DDBJ whole genome shotgun (WGS) entry which is preliminary data.</text>
</comment>
<dbReference type="Pfam" id="PF08445">
    <property type="entry name" value="FR47"/>
    <property type="match status" value="1"/>
</dbReference>
<sequence>MTSTDSLRAIEAYYDAVPRAAARVEEFGPLRLFVREGAGFPYYARPAGGEPTAEAVLAVRERQRELGIPEAFEWVAEVTPGLREAVEATGLKAGAHPLLVLEGALGPAVETPGVVVRLLGADDPELAPALAAVHLAFGRAGSQEEVAAELTADGTVAATAASIRSGHRLLVAAVDAEGRVLCSGSSLPVGGVAEIGGVGTLPQARRRGLAYAVTRALALAAGGGGVHTLFLSAADESVARIYRRLGFVPRATAMIAEG</sequence>
<gene>
    <name evidence="2" type="ORF">ACFQLX_02915</name>
</gene>
<feature type="domain" description="N-acetyltransferase" evidence="1">
    <location>
        <begin position="114"/>
        <end position="258"/>
    </location>
</feature>
<accession>A0ABW2GC50</accession>
<evidence type="ECO:0000313" key="2">
    <source>
        <dbReference type="EMBL" id="MFC7217128.1"/>
    </source>
</evidence>
<name>A0ABW2GC50_9ACTN</name>
<organism evidence="2 3">
    <name type="scientific">Streptomyces polyrhachis</name>
    <dbReference type="NCBI Taxonomy" id="1282885"/>
    <lineage>
        <taxon>Bacteria</taxon>
        <taxon>Bacillati</taxon>
        <taxon>Actinomycetota</taxon>
        <taxon>Actinomycetes</taxon>
        <taxon>Kitasatosporales</taxon>
        <taxon>Streptomycetaceae</taxon>
        <taxon>Streptomyces</taxon>
    </lineage>
</organism>
<dbReference type="SUPFAM" id="SSF55729">
    <property type="entry name" value="Acyl-CoA N-acyltransferases (Nat)"/>
    <property type="match status" value="1"/>
</dbReference>
<dbReference type="Gene3D" id="3.40.630.30">
    <property type="match status" value="1"/>
</dbReference>
<proteinExistence type="predicted"/>
<evidence type="ECO:0000313" key="3">
    <source>
        <dbReference type="Proteomes" id="UP001596413"/>
    </source>
</evidence>
<dbReference type="InterPro" id="IPR000182">
    <property type="entry name" value="GNAT_dom"/>
</dbReference>